<reference evidence="3" key="1">
    <citation type="journal article" date="2020" name="Stud. Mycol.">
        <title>101 Dothideomycetes genomes: a test case for predicting lifestyles and emergence of pathogens.</title>
        <authorList>
            <person name="Haridas S."/>
            <person name="Albert R."/>
            <person name="Binder M."/>
            <person name="Bloem J."/>
            <person name="Labutti K."/>
            <person name="Salamov A."/>
            <person name="Andreopoulos B."/>
            <person name="Baker S."/>
            <person name="Barry K."/>
            <person name="Bills G."/>
            <person name="Bluhm B."/>
            <person name="Cannon C."/>
            <person name="Castanera R."/>
            <person name="Culley D."/>
            <person name="Daum C."/>
            <person name="Ezra D."/>
            <person name="Gonzalez J."/>
            <person name="Henrissat B."/>
            <person name="Kuo A."/>
            <person name="Liang C."/>
            <person name="Lipzen A."/>
            <person name="Lutzoni F."/>
            <person name="Magnuson J."/>
            <person name="Mondo S."/>
            <person name="Nolan M."/>
            <person name="Ohm R."/>
            <person name="Pangilinan J."/>
            <person name="Park H.-J."/>
            <person name="Ramirez L."/>
            <person name="Alfaro M."/>
            <person name="Sun H."/>
            <person name="Tritt A."/>
            <person name="Yoshinaga Y."/>
            <person name="Zwiers L.-H."/>
            <person name="Turgeon B."/>
            <person name="Goodwin S."/>
            <person name="Spatafora J."/>
            <person name="Crous P."/>
            <person name="Grigoriev I."/>
        </authorList>
    </citation>
    <scope>NUCLEOTIDE SEQUENCE</scope>
    <source>
        <strain evidence="3">CBS 113979</strain>
    </source>
</reference>
<dbReference type="InterPro" id="IPR052895">
    <property type="entry name" value="HetReg/Transcr_Mod"/>
</dbReference>
<evidence type="ECO:0000313" key="4">
    <source>
        <dbReference type="Proteomes" id="UP000800041"/>
    </source>
</evidence>
<evidence type="ECO:0000313" key="3">
    <source>
        <dbReference type="EMBL" id="KAF1985872.1"/>
    </source>
</evidence>
<dbReference type="AlphaFoldDB" id="A0A6G1GYI9"/>
<dbReference type="Pfam" id="PF06985">
    <property type="entry name" value="HET"/>
    <property type="match status" value="1"/>
</dbReference>
<feature type="compositionally biased region" description="Acidic residues" evidence="1">
    <location>
        <begin position="552"/>
        <end position="571"/>
    </location>
</feature>
<feature type="region of interest" description="Disordered" evidence="1">
    <location>
        <begin position="123"/>
        <end position="152"/>
    </location>
</feature>
<evidence type="ECO:0000259" key="2">
    <source>
        <dbReference type="Pfam" id="PF06985"/>
    </source>
</evidence>
<keyword evidence="4" id="KW-1185">Reference proteome</keyword>
<feature type="domain" description="Heterokaryon incompatibility" evidence="2">
    <location>
        <begin position="205"/>
        <end position="370"/>
    </location>
</feature>
<sequence length="787" mass="89245">MREWWTAAYQESAFSLSIILDKTSSCADLSAGHGQTRNLVLEPVLASLRLRSWPAERELPSERRNTTNMNYNDMMLFLYEQEFEGSYDNEGSGGIFQGRLAESRKDAIIAAYTQHAAWTNFNIPSTDEGESATGAVGKDRPDEKKSGNNPLVHHQLGLGPELDICPWLGWMYTDKRSGENLPYYLWDLKDQCTVRSEECAGIPEYIAISHTWGRWRKRNEPALGIQGVPWTIPQNSRFDILQLPTLLANGVWETRYVWLDLVCIPQDRSNIAIKEIARQAQIFRGARHSVAWLNDVPGFDTLAAAVDWMLLQIYPLPETSTKKARRKSLIENAGDKISNEEFYRLSRNEGSFRKFSYPNVWFTSLWTLQELCLRPDMWICDFSWRRLSFKNGTPLPFNGLMAIYQEWEQLRLSADPALVEDNHPMSGGAATTALAELTDLARSTGLDRLLNMDRVDILALGDRRTCTGRRAEAIMSVIGATKWYSGADQSRREQNLVLGKYPLDFVQEVQSLIPRAFFGAIMKNSSVEWDDDDSDDDDTVDEVIVLDSGKDIDEDDNDEMNDEEDDKEDDNNNIQESKTATECDGCDDADEQADWNHTLMFSSGENLLHLRGTMLPFSDKSPDYTRADDLITAKPHESINEWSIGVLGQVHMRKACVIASNKLIPREDQQVLPSVLVGLPVRDFVAKMKEYRDQEVERDLIDLQEWIQNLPFAVHAVVVDYDGEKPTQGVGPNSRLLEGGFTLLRISGIIFRETVAGKFVKMGNFYTTGSEWDIKIPASVDVDWIVQ</sequence>
<dbReference type="InterPro" id="IPR010730">
    <property type="entry name" value="HET"/>
</dbReference>
<dbReference type="PANTHER" id="PTHR24148:SF64">
    <property type="entry name" value="HETEROKARYON INCOMPATIBILITY DOMAIN-CONTAINING PROTEIN"/>
    <property type="match status" value="1"/>
</dbReference>
<dbReference type="OrthoDB" id="3790621at2759"/>
<name>A0A6G1GYI9_9PEZI</name>
<feature type="compositionally biased region" description="Basic and acidic residues" evidence="1">
    <location>
        <begin position="137"/>
        <end position="146"/>
    </location>
</feature>
<dbReference type="Proteomes" id="UP000800041">
    <property type="component" value="Unassembled WGS sequence"/>
</dbReference>
<dbReference type="EMBL" id="ML977160">
    <property type="protein sequence ID" value="KAF1985872.1"/>
    <property type="molecule type" value="Genomic_DNA"/>
</dbReference>
<organism evidence="3 4">
    <name type="scientific">Aulographum hederae CBS 113979</name>
    <dbReference type="NCBI Taxonomy" id="1176131"/>
    <lineage>
        <taxon>Eukaryota</taxon>
        <taxon>Fungi</taxon>
        <taxon>Dikarya</taxon>
        <taxon>Ascomycota</taxon>
        <taxon>Pezizomycotina</taxon>
        <taxon>Dothideomycetes</taxon>
        <taxon>Pleosporomycetidae</taxon>
        <taxon>Aulographales</taxon>
        <taxon>Aulographaceae</taxon>
    </lineage>
</organism>
<feature type="region of interest" description="Disordered" evidence="1">
    <location>
        <begin position="547"/>
        <end position="587"/>
    </location>
</feature>
<dbReference type="PANTHER" id="PTHR24148">
    <property type="entry name" value="ANKYRIN REPEAT DOMAIN-CONTAINING PROTEIN 39 HOMOLOG-RELATED"/>
    <property type="match status" value="1"/>
</dbReference>
<proteinExistence type="predicted"/>
<accession>A0A6G1GYI9</accession>
<evidence type="ECO:0000256" key="1">
    <source>
        <dbReference type="SAM" id="MobiDB-lite"/>
    </source>
</evidence>
<protein>
    <recommendedName>
        <fullName evidence="2">Heterokaryon incompatibility domain-containing protein</fullName>
    </recommendedName>
</protein>
<gene>
    <name evidence="3" type="ORF">K402DRAFT_394472</name>
</gene>